<keyword evidence="1" id="KW-0732">Signal</keyword>
<reference evidence="2 3" key="1">
    <citation type="submission" date="2022-10" db="EMBL/GenBank/DDBJ databases">
        <title>Defluviimonas sp. nov., isolated from ocean surface sediments.</title>
        <authorList>
            <person name="He W."/>
            <person name="Wang L."/>
            <person name="Zhang D.-F."/>
        </authorList>
    </citation>
    <scope>NUCLEOTIDE SEQUENCE [LARGE SCALE GENOMIC DNA]</scope>
    <source>
        <strain evidence="2 3">WL0050</strain>
    </source>
</reference>
<feature type="chain" id="PRO_5045922365" description="Secreted protein" evidence="1">
    <location>
        <begin position="46"/>
        <end position="98"/>
    </location>
</feature>
<comment type="caution">
    <text evidence="2">The sequence shown here is derived from an EMBL/GenBank/DDBJ whole genome shotgun (WGS) entry which is preliminary data.</text>
</comment>
<gene>
    <name evidence="2" type="ORF">OEZ71_19870</name>
</gene>
<accession>A0ABT2ZTU7</accession>
<dbReference type="RefSeq" id="WP_263741845.1">
    <property type="nucleotide sequence ID" value="NZ_JAOWKZ010000006.1"/>
</dbReference>
<organism evidence="2 3">
    <name type="scientific">Albidovulum litorale</name>
    <dbReference type="NCBI Taxonomy" id="2984134"/>
    <lineage>
        <taxon>Bacteria</taxon>
        <taxon>Pseudomonadati</taxon>
        <taxon>Pseudomonadota</taxon>
        <taxon>Alphaproteobacteria</taxon>
        <taxon>Rhodobacterales</taxon>
        <taxon>Paracoccaceae</taxon>
        <taxon>Albidovulum</taxon>
    </lineage>
</organism>
<evidence type="ECO:0000313" key="2">
    <source>
        <dbReference type="EMBL" id="MCV2874564.1"/>
    </source>
</evidence>
<evidence type="ECO:0008006" key="4">
    <source>
        <dbReference type="Google" id="ProtNLM"/>
    </source>
</evidence>
<evidence type="ECO:0000256" key="1">
    <source>
        <dbReference type="SAM" id="SignalP"/>
    </source>
</evidence>
<sequence length="98" mass="10523">MFFVKIFSHRSEFARGFAQKCSRLAVSSALLVFAFAAASFAESHAAISKSTPLQPAQYVRACTQLELSAELHARECGSLSVSEVALRLNALQGNGDSN</sequence>
<evidence type="ECO:0000313" key="3">
    <source>
        <dbReference type="Proteomes" id="UP001652564"/>
    </source>
</evidence>
<keyword evidence="3" id="KW-1185">Reference proteome</keyword>
<protein>
    <recommendedName>
        <fullName evidence="4">Secreted protein</fullName>
    </recommendedName>
</protein>
<proteinExistence type="predicted"/>
<feature type="signal peptide" evidence="1">
    <location>
        <begin position="1"/>
        <end position="45"/>
    </location>
</feature>
<name>A0ABT2ZTU7_9RHOB</name>
<dbReference type="EMBL" id="JAOWKZ010000006">
    <property type="protein sequence ID" value="MCV2874564.1"/>
    <property type="molecule type" value="Genomic_DNA"/>
</dbReference>
<dbReference type="Proteomes" id="UP001652564">
    <property type="component" value="Unassembled WGS sequence"/>
</dbReference>